<evidence type="ECO:0000313" key="2">
    <source>
        <dbReference type="Proteomes" id="UP000334019"/>
    </source>
</evidence>
<sequence>MRAVEQLRLVFAELHATTIRDVVSLHEPWGLFDQPGPIGAEPAAAIVLDELAWWATALRRARTTTPYAA</sequence>
<proteinExistence type="predicted"/>
<organism evidence="1 2">
    <name type="scientific">Actinomarinicola tropica</name>
    <dbReference type="NCBI Taxonomy" id="2789776"/>
    <lineage>
        <taxon>Bacteria</taxon>
        <taxon>Bacillati</taxon>
        <taxon>Actinomycetota</taxon>
        <taxon>Acidimicrobiia</taxon>
        <taxon>Acidimicrobiales</taxon>
        <taxon>Iamiaceae</taxon>
        <taxon>Actinomarinicola</taxon>
    </lineage>
</organism>
<gene>
    <name evidence="1" type="ORF">GH723_17235</name>
</gene>
<reference evidence="1 2" key="1">
    <citation type="submission" date="2019-11" db="EMBL/GenBank/DDBJ databases">
        <authorList>
            <person name="He Y."/>
        </authorList>
    </citation>
    <scope>NUCLEOTIDE SEQUENCE [LARGE SCALE GENOMIC DNA]</scope>
    <source>
        <strain evidence="1 2">SCSIO 58843</strain>
    </source>
</reference>
<dbReference type="AlphaFoldDB" id="A0A5Q2RS27"/>
<keyword evidence="2" id="KW-1185">Reference proteome</keyword>
<name>A0A5Q2RS27_9ACTN</name>
<protein>
    <submittedName>
        <fullName evidence="1">Uncharacterized protein</fullName>
    </submittedName>
</protein>
<dbReference type="Proteomes" id="UP000334019">
    <property type="component" value="Chromosome"/>
</dbReference>
<dbReference type="InterPro" id="IPR029039">
    <property type="entry name" value="Flavoprotein-like_sf"/>
</dbReference>
<accession>A0A5Q2RS27</accession>
<dbReference type="Gene3D" id="3.40.50.360">
    <property type="match status" value="1"/>
</dbReference>
<dbReference type="EMBL" id="CP045851">
    <property type="protein sequence ID" value="QGG96700.1"/>
    <property type="molecule type" value="Genomic_DNA"/>
</dbReference>
<evidence type="ECO:0000313" key="1">
    <source>
        <dbReference type="EMBL" id="QGG96700.1"/>
    </source>
</evidence>
<dbReference type="KEGG" id="atq:GH723_17235"/>